<evidence type="ECO:0000313" key="3">
    <source>
        <dbReference type="WBParaSite" id="PSU_v2.g14942.t1"/>
    </source>
</evidence>
<protein>
    <submittedName>
        <fullName evidence="3">Uncharacterized protein</fullName>
    </submittedName>
</protein>
<name>A0A914Y673_9BILA</name>
<feature type="signal peptide" evidence="1">
    <location>
        <begin position="1"/>
        <end position="19"/>
    </location>
</feature>
<reference evidence="3" key="1">
    <citation type="submission" date="2022-11" db="UniProtKB">
        <authorList>
            <consortium name="WormBaseParasite"/>
        </authorList>
    </citation>
    <scope>IDENTIFICATION</scope>
</reference>
<accession>A0A914Y673</accession>
<dbReference type="AlphaFoldDB" id="A0A914Y673"/>
<evidence type="ECO:0000256" key="1">
    <source>
        <dbReference type="SAM" id="SignalP"/>
    </source>
</evidence>
<dbReference type="Proteomes" id="UP000887577">
    <property type="component" value="Unplaced"/>
</dbReference>
<keyword evidence="1" id="KW-0732">Signal</keyword>
<proteinExistence type="predicted"/>
<keyword evidence="2" id="KW-1185">Reference proteome</keyword>
<feature type="chain" id="PRO_5037295897" evidence="1">
    <location>
        <begin position="20"/>
        <end position="77"/>
    </location>
</feature>
<dbReference type="WBParaSite" id="PSU_v2.g14942.t1">
    <property type="protein sequence ID" value="PSU_v2.g14942.t1"/>
    <property type="gene ID" value="PSU_v2.g14942"/>
</dbReference>
<organism evidence="2 3">
    <name type="scientific">Panagrolaimus superbus</name>
    <dbReference type="NCBI Taxonomy" id="310955"/>
    <lineage>
        <taxon>Eukaryota</taxon>
        <taxon>Metazoa</taxon>
        <taxon>Ecdysozoa</taxon>
        <taxon>Nematoda</taxon>
        <taxon>Chromadorea</taxon>
        <taxon>Rhabditida</taxon>
        <taxon>Tylenchina</taxon>
        <taxon>Panagrolaimomorpha</taxon>
        <taxon>Panagrolaimoidea</taxon>
        <taxon>Panagrolaimidae</taxon>
        <taxon>Panagrolaimus</taxon>
    </lineage>
</organism>
<evidence type="ECO:0000313" key="2">
    <source>
        <dbReference type="Proteomes" id="UP000887577"/>
    </source>
</evidence>
<sequence>MKLFVILAFCACIFVSVQAFRYPFFLNGASDNAKEAFMNIVTKDGLTPTQKEAKIAELVSQLSESVQVWLPTSYKPF</sequence>